<dbReference type="Proteomes" id="UP001146793">
    <property type="component" value="Unassembled WGS sequence"/>
</dbReference>
<accession>A0AAV8AED2</accession>
<dbReference type="Gene3D" id="3.30.70.330">
    <property type="match status" value="2"/>
</dbReference>
<organism evidence="5 6">
    <name type="scientific">Anaeramoeba flamelloides</name>
    <dbReference type="NCBI Taxonomy" id="1746091"/>
    <lineage>
        <taxon>Eukaryota</taxon>
        <taxon>Metamonada</taxon>
        <taxon>Anaeramoebidae</taxon>
        <taxon>Anaeramoeba</taxon>
    </lineage>
</organism>
<dbReference type="SMART" id="SM00360">
    <property type="entry name" value="RRM"/>
    <property type="match status" value="2"/>
</dbReference>
<evidence type="ECO:0000256" key="2">
    <source>
        <dbReference type="PROSITE-ProRule" id="PRU00176"/>
    </source>
</evidence>
<feature type="domain" description="RRM" evidence="4">
    <location>
        <begin position="274"/>
        <end position="347"/>
    </location>
</feature>
<dbReference type="PANTHER" id="PTHR23189">
    <property type="entry name" value="RNA RECOGNITION MOTIF-CONTAINING"/>
    <property type="match status" value="1"/>
</dbReference>
<proteinExistence type="predicted"/>
<feature type="compositionally biased region" description="Basic residues" evidence="3">
    <location>
        <begin position="135"/>
        <end position="147"/>
    </location>
</feature>
<dbReference type="GO" id="GO:0003723">
    <property type="term" value="F:RNA binding"/>
    <property type="evidence" value="ECO:0007669"/>
    <property type="project" value="UniProtKB-UniRule"/>
</dbReference>
<feature type="domain" description="RRM" evidence="4">
    <location>
        <begin position="193"/>
        <end position="263"/>
    </location>
</feature>
<dbReference type="Pfam" id="PF00076">
    <property type="entry name" value="RRM_1"/>
    <property type="match status" value="2"/>
</dbReference>
<feature type="region of interest" description="Disordered" evidence="3">
    <location>
        <begin position="80"/>
        <end position="188"/>
    </location>
</feature>
<dbReference type="InterPro" id="IPR012677">
    <property type="entry name" value="Nucleotide-bd_a/b_plait_sf"/>
</dbReference>
<dbReference type="PROSITE" id="PS50102">
    <property type="entry name" value="RRM"/>
    <property type="match status" value="2"/>
</dbReference>
<feature type="compositionally biased region" description="Low complexity" evidence="3">
    <location>
        <begin position="168"/>
        <end position="178"/>
    </location>
</feature>
<evidence type="ECO:0000256" key="1">
    <source>
        <dbReference type="ARBA" id="ARBA00022884"/>
    </source>
</evidence>
<name>A0AAV8AED2_9EUKA</name>
<protein>
    <submittedName>
        <fullName evidence="5">Protein mei2-like</fullName>
    </submittedName>
</protein>
<keyword evidence="1 2" id="KW-0694">RNA-binding</keyword>
<dbReference type="AlphaFoldDB" id="A0AAV8AED2"/>
<dbReference type="EMBL" id="JANTQA010000008">
    <property type="protein sequence ID" value="KAJ3452656.1"/>
    <property type="molecule type" value="Genomic_DNA"/>
</dbReference>
<evidence type="ECO:0000259" key="4">
    <source>
        <dbReference type="PROSITE" id="PS50102"/>
    </source>
</evidence>
<evidence type="ECO:0000313" key="6">
    <source>
        <dbReference type="Proteomes" id="UP001146793"/>
    </source>
</evidence>
<evidence type="ECO:0000313" key="5">
    <source>
        <dbReference type="EMBL" id="KAJ3452656.1"/>
    </source>
</evidence>
<comment type="caution">
    <text evidence="5">The sequence shown here is derived from an EMBL/GenBank/DDBJ whole genome shotgun (WGS) entry which is preliminary data.</text>
</comment>
<feature type="region of interest" description="Disordered" evidence="3">
    <location>
        <begin position="354"/>
        <end position="419"/>
    </location>
</feature>
<feature type="compositionally biased region" description="Low complexity" evidence="3">
    <location>
        <begin position="360"/>
        <end position="416"/>
    </location>
</feature>
<dbReference type="SUPFAM" id="SSF54928">
    <property type="entry name" value="RNA-binding domain, RBD"/>
    <property type="match status" value="1"/>
</dbReference>
<feature type="compositionally biased region" description="Polar residues" evidence="3">
    <location>
        <begin position="80"/>
        <end position="99"/>
    </location>
</feature>
<evidence type="ECO:0000256" key="3">
    <source>
        <dbReference type="SAM" id="MobiDB-lite"/>
    </source>
</evidence>
<gene>
    <name evidence="5" type="ORF">M0812_04430</name>
</gene>
<reference evidence="5" key="1">
    <citation type="submission" date="2022-08" db="EMBL/GenBank/DDBJ databases">
        <title>Novel sulphate-reducing endosymbionts in the free-living metamonad Anaeramoeba.</title>
        <authorList>
            <person name="Jerlstrom-Hultqvist J."/>
            <person name="Cepicka I."/>
            <person name="Gallot-Lavallee L."/>
            <person name="Salas-Leiva D."/>
            <person name="Curtis B.A."/>
            <person name="Zahonova K."/>
            <person name="Pipaliya S."/>
            <person name="Dacks J."/>
            <person name="Roger A.J."/>
        </authorList>
    </citation>
    <scope>NUCLEOTIDE SEQUENCE</scope>
    <source>
        <strain evidence="5">Busselton2</strain>
    </source>
</reference>
<feature type="compositionally biased region" description="Basic and acidic residues" evidence="3">
    <location>
        <begin position="100"/>
        <end position="115"/>
    </location>
</feature>
<sequence length="528" mass="62959">MKPIFSNVSFFRQPTLTPLRQKFTRNIQKKTQPTEHLQNSFGFDHKLFGLECCFSTNFYEQSQIEDLKFIWSHQPNTNQKFSTMKITPQPRSKSRSQLNKPEKHPKYQEGVRNDDYETNDQFDSFKENYFNSPTKRNRRDLHPKLHHSNQSQNNKIKNQNKKNDNKNKNMNKINTRKNPQSPNREKISSVASRSLCLGNLNQEISEQELLSKFKKFGDLQSIRVESDHSIISYFDIRDAKEAKKQLQGSILQGNVLDLSYINPNKNGSKNINQGTLVVFGLNEFISNKELEMKFSQYGQVREIRSTPNKVYHRFVEFYDIREAEIAMNNLNKTKIKTRRIKIELARVVPIKRKKKNYHYQNETTNNNDNDNDNNDNNNYNTNNNYYNNNNNSKNTKQNQNHNNTNVNLTINNSHNHNFNDKQDLNYYSNPNSYSNEYSKNIDNKNYNYDENNHINVYQNNYNYESNQQFLNSNSTSNNKMIYYETNNQYFYQNEENNKNIELSQFEYQEGFDYYNSNNSYDYYIQENF</sequence>
<dbReference type="InterPro" id="IPR000504">
    <property type="entry name" value="RRM_dom"/>
</dbReference>
<dbReference type="InterPro" id="IPR035979">
    <property type="entry name" value="RBD_domain_sf"/>
</dbReference>